<dbReference type="InParanoid" id="F4RUV2"/>
<evidence type="ECO:0000256" key="1">
    <source>
        <dbReference type="SAM" id="MobiDB-lite"/>
    </source>
</evidence>
<dbReference type="GeneID" id="18935351"/>
<dbReference type="RefSeq" id="XP_007412972.1">
    <property type="nucleotide sequence ID" value="XM_007412910.1"/>
</dbReference>
<dbReference type="HOGENOM" id="CLU_1147408_0_0_1"/>
<dbReference type="KEGG" id="mlr:MELLADRAFT_89853"/>
<protein>
    <submittedName>
        <fullName evidence="2">Uncharacterized protein</fullName>
    </submittedName>
</protein>
<evidence type="ECO:0000313" key="2">
    <source>
        <dbReference type="EMBL" id="EGG03858.1"/>
    </source>
</evidence>
<dbReference type="Proteomes" id="UP000001072">
    <property type="component" value="Unassembled WGS sequence"/>
</dbReference>
<reference evidence="3" key="1">
    <citation type="journal article" date="2011" name="Proc. Natl. Acad. Sci. U.S.A.">
        <title>Obligate biotrophy features unraveled by the genomic analysis of rust fungi.</title>
        <authorList>
            <person name="Duplessis S."/>
            <person name="Cuomo C.A."/>
            <person name="Lin Y.-C."/>
            <person name="Aerts A."/>
            <person name="Tisserant E."/>
            <person name="Veneault-Fourrey C."/>
            <person name="Joly D.L."/>
            <person name="Hacquard S."/>
            <person name="Amselem J."/>
            <person name="Cantarel B.L."/>
            <person name="Chiu R."/>
            <person name="Coutinho P.M."/>
            <person name="Feau N."/>
            <person name="Field M."/>
            <person name="Frey P."/>
            <person name="Gelhaye E."/>
            <person name="Goldberg J."/>
            <person name="Grabherr M.G."/>
            <person name="Kodira C.D."/>
            <person name="Kohler A."/>
            <person name="Kuees U."/>
            <person name="Lindquist E.A."/>
            <person name="Lucas S.M."/>
            <person name="Mago R."/>
            <person name="Mauceli E."/>
            <person name="Morin E."/>
            <person name="Murat C."/>
            <person name="Pangilinan J.L."/>
            <person name="Park R."/>
            <person name="Pearson M."/>
            <person name="Quesneville H."/>
            <person name="Rouhier N."/>
            <person name="Sakthikumar S."/>
            <person name="Salamov A.A."/>
            <person name="Schmutz J."/>
            <person name="Selles B."/>
            <person name="Shapiro H."/>
            <person name="Tanguay P."/>
            <person name="Tuskan G.A."/>
            <person name="Henrissat B."/>
            <person name="Van de Peer Y."/>
            <person name="Rouze P."/>
            <person name="Ellis J.G."/>
            <person name="Dodds P.N."/>
            <person name="Schein J.E."/>
            <person name="Zhong S."/>
            <person name="Hamelin R.C."/>
            <person name="Grigoriev I.V."/>
            <person name="Szabo L.J."/>
            <person name="Martin F."/>
        </authorList>
    </citation>
    <scope>NUCLEOTIDE SEQUENCE [LARGE SCALE GENOMIC DNA]</scope>
    <source>
        <strain evidence="3">98AG31 / pathotype 3-4-7</strain>
    </source>
</reference>
<dbReference type="VEuPathDB" id="FungiDB:MELLADRAFT_89853"/>
<keyword evidence="3" id="KW-1185">Reference proteome</keyword>
<organism evidence="3">
    <name type="scientific">Melampsora larici-populina (strain 98AG31 / pathotype 3-4-7)</name>
    <name type="common">Poplar leaf rust fungus</name>
    <dbReference type="NCBI Taxonomy" id="747676"/>
    <lineage>
        <taxon>Eukaryota</taxon>
        <taxon>Fungi</taxon>
        <taxon>Dikarya</taxon>
        <taxon>Basidiomycota</taxon>
        <taxon>Pucciniomycotina</taxon>
        <taxon>Pucciniomycetes</taxon>
        <taxon>Pucciniales</taxon>
        <taxon>Melampsoraceae</taxon>
        <taxon>Melampsora</taxon>
    </lineage>
</organism>
<evidence type="ECO:0000313" key="3">
    <source>
        <dbReference type="Proteomes" id="UP000001072"/>
    </source>
</evidence>
<accession>F4RUV2</accession>
<sequence>MGKGRKKSTGGTSSGPTSPSNEQLEINTKGELRGKVPNSAQPNTQFVKDQTFPKVPPSAAGGFVRDDVAAKVHSLPDDLHVFLDHDFDEKCNKIKNVLYYLILYHFDPKTKSRPNHNKTALKKAFQDDVKPLIIPYIKPPVIKPEPIDTDAPETVDFDPLSRKTTRQMLVGAILKKVGKFLIPDIARINQLLWLYKAKVDKDLRLPKKPEFSLQPRYLKEDRLKSETVEELRHALQVYAPHIFVYSIALRPSCLIDLYIKFVIEGDLPPERTPVLGFHYAVIDKEAN</sequence>
<dbReference type="AlphaFoldDB" id="F4RUV2"/>
<feature type="compositionally biased region" description="Low complexity" evidence="1">
    <location>
        <begin position="9"/>
        <end position="20"/>
    </location>
</feature>
<feature type="region of interest" description="Disordered" evidence="1">
    <location>
        <begin position="1"/>
        <end position="43"/>
    </location>
</feature>
<dbReference type="OrthoDB" id="2511315at2759"/>
<dbReference type="EMBL" id="GL883122">
    <property type="protein sequence ID" value="EGG03858.1"/>
    <property type="molecule type" value="Genomic_DNA"/>
</dbReference>
<name>F4RUV2_MELLP</name>
<gene>
    <name evidence="2" type="ORF">MELLADRAFT_89853</name>
</gene>
<proteinExistence type="predicted"/>